<gene>
    <name evidence="2" type="ORF">FGO68_gene752</name>
</gene>
<keyword evidence="1" id="KW-0812">Transmembrane</keyword>
<evidence type="ECO:0000313" key="2">
    <source>
        <dbReference type="EMBL" id="TNV85725.1"/>
    </source>
</evidence>
<keyword evidence="3" id="KW-1185">Reference proteome</keyword>
<reference evidence="2" key="1">
    <citation type="submission" date="2019-06" db="EMBL/GenBank/DDBJ databases">
        <authorList>
            <person name="Zheng W."/>
        </authorList>
    </citation>
    <scope>NUCLEOTIDE SEQUENCE</scope>
    <source>
        <strain evidence="2">QDHG01</strain>
    </source>
</reference>
<accession>A0A8J8P473</accession>
<comment type="caution">
    <text evidence="2">The sequence shown here is derived from an EMBL/GenBank/DDBJ whole genome shotgun (WGS) entry which is preliminary data.</text>
</comment>
<name>A0A8J8P473_HALGN</name>
<proteinExistence type="predicted"/>
<organism evidence="2 3">
    <name type="scientific">Halteria grandinella</name>
    <dbReference type="NCBI Taxonomy" id="5974"/>
    <lineage>
        <taxon>Eukaryota</taxon>
        <taxon>Sar</taxon>
        <taxon>Alveolata</taxon>
        <taxon>Ciliophora</taxon>
        <taxon>Intramacronucleata</taxon>
        <taxon>Spirotrichea</taxon>
        <taxon>Stichotrichia</taxon>
        <taxon>Sporadotrichida</taxon>
        <taxon>Halteriidae</taxon>
        <taxon>Halteria</taxon>
    </lineage>
</organism>
<protein>
    <submittedName>
        <fullName evidence="2">Uncharacterized protein</fullName>
    </submittedName>
</protein>
<keyword evidence="1" id="KW-0472">Membrane</keyword>
<evidence type="ECO:0000313" key="3">
    <source>
        <dbReference type="Proteomes" id="UP000785679"/>
    </source>
</evidence>
<keyword evidence="1" id="KW-1133">Transmembrane helix</keyword>
<sequence>MQNLRQLYNPVTFKLFSSLPLLEFLKAILMSLRVLRFIFRLLRLRSRLIAEKGSLPERSVINPKKSLPCSLSKIYMIMFDVLICSYQLMDKSQDCFMRNNLLIAQLYNYLHALFLNSEFLEQYLCFIINLLRK</sequence>
<feature type="transmembrane region" description="Helical" evidence="1">
    <location>
        <begin position="20"/>
        <end position="39"/>
    </location>
</feature>
<dbReference type="AlphaFoldDB" id="A0A8J8P473"/>
<dbReference type="EMBL" id="RRYP01001595">
    <property type="protein sequence ID" value="TNV85725.1"/>
    <property type="molecule type" value="Genomic_DNA"/>
</dbReference>
<dbReference type="Proteomes" id="UP000785679">
    <property type="component" value="Unassembled WGS sequence"/>
</dbReference>
<evidence type="ECO:0000256" key="1">
    <source>
        <dbReference type="SAM" id="Phobius"/>
    </source>
</evidence>